<dbReference type="InterPro" id="IPR009057">
    <property type="entry name" value="Homeodomain-like_sf"/>
</dbReference>
<evidence type="ECO:0000313" key="2">
    <source>
        <dbReference type="Proteomes" id="UP000007635"/>
    </source>
</evidence>
<protein>
    <recommendedName>
        <fullName evidence="3">Tc3 transposase DNA binding domain-containing protein</fullName>
    </recommendedName>
</protein>
<accession>A0AAQ4R0E6</accession>
<dbReference type="SUPFAM" id="SSF46689">
    <property type="entry name" value="Homeodomain-like"/>
    <property type="match status" value="1"/>
</dbReference>
<dbReference type="Ensembl" id="ENSGACT00000037219.1">
    <property type="protein sequence ID" value="ENSGACP00000056640.1"/>
    <property type="gene ID" value="ENSGACG00000030075.1"/>
</dbReference>
<dbReference type="Proteomes" id="UP000007635">
    <property type="component" value="Chromosome XI"/>
</dbReference>
<dbReference type="GeneTree" id="ENSGT01120000272076"/>
<reference evidence="1 2" key="1">
    <citation type="journal article" date="2021" name="G3 (Bethesda)">
        <title>Improved contiguity of the threespine stickleback genome using long-read sequencing.</title>
        <authorList>
            <person name="Nath S."/>
            <person name="Shaw D.E."/>
            <person name="White M.A."/>
        </authorList>
    </citation>
    <scope>NUCLEOTIDE SEQUENCE [LARGE SCALE GENOMIC DNA]</scope>
    <source>
        <strain evidence="1 2">Lake Benthic</strain>
    </source>
</reference>
<name>A0AAQ4R0E6_GASAC</name>
<dbReference type="AlphaFoldDB" id="A0AAQ4R0E6"/>
<reference evidence="1" key="2">
    <citation type="submission" date="2025-08" db="UniProtKB">
        <authorList>
            <consortium name="Ensembl"/>
        </authorList>
    </citation>
    <scope>IDENTIFICATION</scope>
</reference>
<sequence length="128" mass="14377">MAVASMHLGCGPGQDNLLTSKLNVTMGKKVDLSHFERGMVVGARRAGLSNSQSAQLLGFSRTTISGVYKEWCEKRKTSSMRQSCGRKCLVDARGQRRMGRLIQADRKATLTEITTRYNRDGRVRIWRK</sequence>
<reference evidence="1" key="3">
    <citation type="submission" date="2025-09" db="UniProtKB">
        <authorList>
            <consortium name="Ensembl"/>
        </authorList>
    </citation>
    <scope>IDENTIFICATION</scope>
</reference>
<organism evidence="1 2">
    <name type="scientific">Gasterosteus aculeatus aculeatus</name>
    <name type="common">three-spined stickleback</name>
    <dbReference type="NCBI Taxonomy" id="481459"/>
    <lineage>
        <taxon>Eukaryota</taxon>
        <taxon>Metazoa</taxon>
        <taxon>Chordata</taxon>
        <taxon>Craniata</taxon>
        <taxon>Vertebrata</taxon>
        <taxon>Euteleostomi</taxon>
        <taxon>Actinopterygii</taxon>
        <taxon>Neopterygii</taxon>
        <taxon>Teleostei</taxon>
        <taxon>Neoteleostei</taxon>
        <taxon>Acanthomorphata</taxon>
        <taxon>Eupercaria</taxon>
        <taxon>Perciformes</taxon>
        <taxon>Cottioidei</taxon>
        <taxon>Gasterosteales</taxon>
        <taxon>Gasterosteidae</taxon>
        <taxon>Gasterosteus</taxon>
    </lineage>
</organism>
<evidence type="ECO:0008006" key="3">
    <source>
        <dbReference type="Google" id="ProtNLM"/>
    </source>
</evidence>
<proteinExistence type="predicted"/>
<evidence type="ECO:0000313" key="1">
    <source>
        <dbReference type="Ensembl" id="ENSGACP00000056640.1"/>
    </source>
</evidence>
<keyword evidence="2" id="KW-1185">Reference proteome</keyword>